<organism evidence="1 2">
    <name type="scientific">Kingdonia uniflora</name>
    <dbReference type="NCBI Taxonomy" id="39325"/>
    <lineage>
        <taxon>Eukaryota</taxon>
        <taxon>Viridiplantae</taxon>
        <taxon>Streptophyta</taxon>
        <taxon>Embryophyta</taxon>
        <taxon>Tracheophyta</taxon>
        <taxon>Spermatophyta</taxon>
        <taxon>Magnoliopsida</taxon>
        <taxon>Ranunculales</taxon>
        <taxon>Circaeasteraceae</taxon>
        <taxon>Kingdonia</taxon>
    </lineage>
</organism>
<evidence type="ECO:0000313" key="2">
    <source>
        <dbReference type="Proteomes" id="UP000541444"/>
    </source>
</evidence>
<dbReference type="Proteomes" id="UP000541444">
    <property type="component" value="Unassembled WGS sequence"/>
</dbReference>
<protein>
    <submittedName>
        <fullName evidence="1">Uncharacterized protein</fullName>
    </submittedName>
</protein>
<reference evidence="1 2" key="1">
    <citation type="journal article" date="2020" name="IScience">
        <title>Genome Sequencing of the Endangered Kingdonia uniflora (Circaeasteraceae, Ranunculales) Reveals Potential Mechanisms of Evolutionary Specialization.</title>
        <authorList>
            <person name="Sun Y."/>
            <person name="Deng T."/>
            <person name="Zhang A."/>
            <person name="Moore M.J."/>
            <person name="Landis J.B."/>
            <person name="Lin N."/>
            <person name="Zhang H."/>
            <person name="Zhang X."/>
            <person name="Huang J."/>
            <person name="Zhang X."/>
            <person name="Sun H."/>
            <person name="Wang H."/>
        </authorList>
    </citation>
    <scope>NUCLEOTIDE SEQUENCE [LARGE SCALE GENOMIC DNA]</scope>
    <source>
        <strain evidence="1">TB1705</strain>
        <tissue evidence="1">Leaf</tissue>
    </source>
</reference>
<name>A0A7J7MJ19_9MAGN</name>
<keyword evidence="2" id="KW-1185">Reference proteome</keyword>
<gene>
    <name evidence="1" type="ORF">GIB67_033886</name>
</gene>
<evidence type="ECO:0000313" key="1">
    <source>
        <dbReference type="EMBL" id="KAF6154857.1"/>
    </source>
</evidence>
<proteinExistence type="predicted"/>
<sequence>MISSCVKYTCTCSSIRRLSLNIKSLMYRVESGGPVDSWDCWNSFRVLCEHHS</sequence>
<accession>A0A7J7MJ19</accession>
<dbReference type="EMBL" id="JACGCM010001453">
    <property type="protein sequence ID" value="KAF6154857.1"/>
    <property type="molecule type" value="Genomic_DNA"/>
</dbReference>
<comment type="caution">
    <text evidence="1">The sequence shown here is derived from an EMBL/GenBank/DDBJ whole genome shotgun (WGS) entry which is preliminary data.</text>
</comment>
<dbReference type="AlphaFoldDB" id="A0A7J7MJ19"/>